<comment type="caution">
    <text evidence="7">The sequence shown here is derived from an EMBL/GenBank/DDBJ whole genome shotgun (WGS) entry which is preliminary data.</text>
</comment>
<evidence type="ECO:0000256" key="3">
    <source>
        <dbReference type="ARBA" id="ARBA00022741"/>
    </source>
</evidence>
<sequence>MEELGEQERAVLELVKANPFAGQQEIATMMGLARSTVAAHIVQLIQKGYILGRGYVLPAARRVACLGGAVFDRKYRALDPLVEDTSNPVQGSRTSGGVARNVTENLALLGTETSFISIIGNDEPGREILGHLRERGVDVSQVQISDKGRTAEYVALLESTGALRFGLADMAIFEEFQPAVLDRVWSHIGSATWIFADCNLPAETLEALIVRKRGSRARLAIDAVSTPKVARLPKDLSGVDIVFMNIAEACAFLGWQMPASGASLDEARDAARALQAAGATEAVVTLGSTGVAVAAQDGIASFAAVPARPVDMTGAGDAMIAATLNRIISGDDIVRAARIGSLMGTLTTECTTSVHPALSAHFIEANLHRLED</sequence>
<dbReference type="Gene3D" id="1.10.10.10">
    <property type="entry name" value="Winged helix-like DNA-binding domain superfamily/Winged helix DNA-binding domain"/>
    <property type="match status" value="1"/>
</dbReference>
<dbReference type="GO" id="GO:0005524">
    <property type="term" value="F:ATP binding"/>
    <property type="evidence" value="ECO:0007669"/>
    <property type="project" value="UniProtKB-KW"/>
</dbReference>
<dbReference type="InterPro" id="IPR036390">
    <property type="entry name" value="WH_DNA-bd_sf"/>
</dbReference>
<evidence type="ECO:0000256" key="5">
    <source>
        <dbReference type="ARBA" id="ARBA00022840"/>
    </source>
</evidence>
<evidence type="ECO:0000313" key="7">
    <source>
        <dbReference type="EMBL" id="NGO66342.1"/>
    </source>
</evidence>
<keyword evidence="2" id="KW-0808">Transferase</keyword>
<dbReference type="SUPFAM" id="SSF46785">
    <property type="entry name" value="Winged helix' DNA-binding domain"/>
    <property type="match status" value="1"/>
</dbReference>
<evidence type="ECO:0000256" key="4">
    <source>
        <dbReference type="ARBA" id="ARBA00022777"/>
    </source>
</evidence>
<dbReference type="Proteomes" id="UP000477849">
    <property type="component" value="Unassembled WGS sequence"/>
</dbReference>
<accession>A0A6M1RXM2</accession>
<dbReference type="PANTHER" id="PTHR43085:SF1">
    <property type="entry name" value="PSEUDOURIDINE KINASE-RELATED"/>
    <property type="match status" value="1"/>
</dbReference>
<dbReference type="SUPFAM" id="SSF53613">
    <property type="entry name" value="Ribokinase-like"/>
    <property type="match status" value="1"/>
</dbReference>
<keyword evidence="5" id="KW-0067">ATP-binding</keyword>
<dbReference type="PANTHER" id="PTHR43085">
    <property type="entry name" value="HEXOKINASE FAMILY MEMBER"/>
    <property type="match status" value="1"/>
</dbReference>
<dbReference type="RefSeq" id="WP_163901520.1">
    <property type="nucleotide sequence ID" value="NZ_CP048427.1"/>
</dbReference>
<feature type="domain" description="Carbohydrate kinase PfkB" evidence="6">
    <location>
        <begin position="62"/>
        <end position="354"/>
    </location>
</feature>
<dbReference type="PROSITE" id="PS00583">
    <property type="entry name" value="PFKB_KINASES_1"/>
    <property type="match status" value="1"/>
</dbReference>
<dbReference type="InterPro" id="IPR011611">
    <property type="entry name" value="PfkB_dom"/>
</dbReference>
<dbReference type="InterPro" id="IPR029056">
    <property type="entry name" value="Ribokinase-like"/>
</dbReference>
<dbReference type="InterPro" id="IPR036388">
    <property type="entry name" value="WH-like_DNA-bd_sf"/>
</dbReference>
<dbReference type="InterPro" id="IPR050306">
    <property type="entry name" value="PfkB_Carbo_kinase"/>
</dbReference>
<proteinExistence type="inferred from homology"/>
<reference evidence="7 8" key="1">
    <citation type="submission" date="2020-02" db="EMBL/GenBank/DDBJ databases">
        <title>Genome sequence of the type strain CCBAU10050 of Rhizobium daejeonense.</title>
        <authorList>
            <person name="Gao J."/>
            <person name="Sun J."/>
        </authorList>
    </citation>
    <scope>NUCLEOTIDE SEQUENCE [LARGE SCALE GENOMIC DNA]</scope>
    <source>
        <strain evidence="7 8">CCBAU10050</strain>
    </source>
</reference>
<evidence type="ECO:0000256" key="1">
    <source>
        <dbReference type="ARBA" id="ARBA00010688"/>
    </source>
</evidence>
<evidence type="ECO:0000259" key="6">
    <source>
        <dbReference type="Pfam" id="PF00294"/>
    </source>
</evidence>
<dbReference type="EMBL" id="JAAKZH010000010">
    <property type="protein sequence ID" value="NGO66342.1"/>
    <property type="molecule type" value="Genomic_DNA"/>
</dbReference>
<keyword evidence="3" id="KW-0547">Nucleotide-binding</keyword>
<evidence type="ECO:0000313" key="8">
    <source>
        <dbReference type="Proteomes" id="UP000477849"/>
    </source>
</evidence>
<dbReference type="Gene3D" id="3.40.1190.20">
    <property type="match status" value="1"/>
</dbReference>
<dbReference type="GO" id="GO:0016301">
    <property type="term" value="F:kinase activity"/>
    <property type="evidence" value="ECO:0007669"/>
    <property type="project" value="UniProtKB-KW"/>
</dbReference>
<dbReference type="InterPro" id="IPR002173">
    <property type="entry name" value="Carboh/pur_kinase_PfkB_CS"/>
</dbReference>
<comment type="similarity">
    <text evidence="1">Belongs to the carbohydrate kinase PfkB family.</text>
</comment>
<dbReference type="CDD" id="cd01941">
    <property type="entry name" value="YeiC_kinase_like"/>
    <property type="match status" value="1"/>
</dbReference>
<protein>
    <submittedName>
        <fullName evidence="7">Winged helix-turn-helix transcriptional regulator</fullName>
    </submittedName>
</protein>
<dbReference type="Pfam" id="PF13412">
    <property type="entry name" value="HTH_24"/>
    <property type="match status" value="1"/>
</dbReference>
<keyword evidence="4" id="KW-0418">Kinase</keyword>
<organism evidence="7 8">
    <name type="scientific">Rhizobium daejeonense</name>
    <dbReference type="NCBI Taxonomy" id="240521"/>
    <lineage>
        <taxon>Bacteria</taxon>
        <taxon>Pseudomonadati</taxon>
        <taxon>Pseudomonadota</taxon>
        <taxon>Alphaproteobacteria</taxon>
        <taxon>Hyphomicrobiales</taxon>
        <taxon>Rhizobiaceae</taxon>
        <taxon>Rhizobium/Agrobacterium group</taxon>
        <taxon>Rhizobium</taxon>
    </lineage>
</organism>
<evidence type="ECO:0000256" key="2">
    <source>
        <dbReference type="ARBA" id="ARBA00022679"/>
    </source>
</evidence>
<name>A0A6M1RXM2_9HYPH</name>
<gene>
    <name evidence="7" type="ORF">G6N76_22005</name>
</gene>
<dbReference type="AlphaFoldDB" id="A0A6M1RXM2"/>
<dbReference type="Pfam" id="PF00294">
    <property type="entry name" value="PfkB"/>
    <property type="match status" value="1"/>
</dbReference>
<keyword evidence="8" id="KW-1185">Reference proteome</keyword>